<accession>A0ABU3KA83</accession>
<reference evidence="1 2" key="1">
    <citation type="journal article" date="2023" name="ISME J.">
        <title>Cultivation and genomic characterization of novel and ubiquitous marine nitrite-oxidizing bacteria from the Nitrospirales.</title>
        <authorList>
            <person name="Mueller A.J."/>
            <person name="Daebeler A."/>
            <person name="Herbold C.W."/>
            <person name="Kirkegaard R.H."/>
            <person name="Daims H."/>
        </authorList>
    </citation>
    <scope>NUCLEOTIDE SEQUENCE [LARGE SCALE GENOMIC DNA]</scope>
    <source>
        <strain evidence="1 2">EB</strain>
    </source>
</reference>
<evidence type="ECO:0000313" key="1">
    <source>
        <dbReference type="EMBL" id="MDT7043355.1"/>
    </source>
</evidence>
<dbReference type="Proteomes" id="UP001250932">
    <property type="component" value="Unassembled WGS sequence"/>
</dbReference>
<dbReference type="EMBL" id="JAQOUE010000001">
    <property type="protein sequence ID" value="MDT7043355.1"/>
    <property type="molecule type" value="Genomic_DNA"/>
</dbReference>
<comment type="caution">
    <text evidence="1">The sequence shown here is derived from an EMBL/GenBank/DDBJ whole genome shotgun (WGS) entry which is preliminary data.</text>
</comment>
<gene>
    <name evidence="1" type="ORF">PPG34_13425</name>
</gene>
<sequence length="104" mass="12207">MSTLPLSFRLRNAVVERHQMEAMDPSDRYFNRSISVKRVDRGYTAKVMYEDLERESGVHPTVSGALKELVKIFQDLGFTEIRTRLNFKGQKYLAEKETWVEYSN</sequence>
<proteinExistence type="predicted"/>
<dbReference type="RefSeq" id="WP_313833922.1">
    <property type="nucleotide sequence ID" value="NZ_JAQOUE010000001.1"/>
</dbReference>
<organism evidence="1 2">
    <name type="scientific">Candidatus Nitronereus thalassa</name>
    <dbReference type="NCBI Taxonomy" id="3020898"/>
    <lineage>
        <taxon>Bacteria</taxon>
        <taxon>Pseudomonadati</taxon>
        <taxon>Nitrospirota</taxon>
        <taxon>Nitrospiria</taxon>
        <taxon>Nitrospirales</taxon>
        <taxon>Nitrospiraceae</taxon>
        <taxon>Candidatus Nitronereus</taxon>
    </lineage>
</organism>
<keyword evidence="2" id="KW-1185">Reference proteome</keyword>
<evidence type="ECO:0000313" key="2">
    <source>
        <dbReference type="Proteomes" id="UP001250932"/>
    </source>
</evidence>
<name>A0ABU3KA83_9BACT</name>
<protein>
    <submittedName>
        <fullName evidence="1">Uncharacterized protein</fullName>
    </submittedName>
</protein>